<organism evidence="1">
    <name type="scientific">Arundo donax</name>
    <name type="common">Giant reed</name>
    <name type="synonym">Donax arundinaceus</name>
    <dbReference type="NCBI Taxonomy" id="35708"/>
    <lineage>
        <taxon>Eukaryota</taxon>
        <taxon>Viridiplantae</taxon>
        <taxon>Streptophyta</taxon>
        <taxon>Embryophyta</taxon>
        <taxon>Tracheophyta</taxon>
        <taxon>Spermatophyta</taxon>
        <taxon>Magnoliopsida</taxon>
        <taxon>Liliopsida</taxon>
        <taxon>Poales</taxon>
        <taxon>Poaceae</taxon>
        <taxon>PACMAD clade</taxon>
        <taxon>Arundinoideae</taxon>
        <taxon>Arundineae</taxon>
        <taxon>Arundo</taxon>
    </lineage>
</organism>
<dbReference type="EMBL" id="GBRH01177098">
    <property type="protein sequence ID" value="JAE20798.1"/>
    <property type="molecule type" value="Transcribed_RNA"/>
</dbReference>
<accession>A0A0A9GJC2</accession>
<sequence length="81" mass="9489">MLRRIHYFVNKEGKGSIPKTSLSPPVTKRKKELAQWQRTKVNLFKVWIVMIIKTVCIQNSLQIHHKKHCINTTIKQPAIIT</sequence>
<protein>
    <submittedName>
        <fullName evidence="1">Uncharacterized protein</fullName>
    </submittedName>
</protein>
<name>A0A0A9GJC2_ARUDO</name>
<reference evidence="1" key="1">
    <citation type="submission" date="2014-09" db="EMBL/GenBank/DDBJ databases">
        <authorList>
            <person name="Magalhaes I.L.F."/>
            <person name="Oliveira U."/>
            <person name="Santos F.R."/>
            <person name="Vidigal T.H.D.A."/>
            <person name="Brescovit A.D."/>
            <person name="Santos A.J."/>
        </authorList>
    </citation>
    <scope>NUCLEOTIDE SEQUENCE</scope>
    <source>
        <tissue evidence="1">Shoot tissue taken approximately 20 cm above the soil surface</tissue>
    </source>
</reference>
<proteinExistence type="predicted"/>
<evidence type="ECO:0000313" key="1">
    <source>
        <dbReference type="EMBL" id="JAE20798.1"/>
    </source>
</evidence>
<reference evidence="1" key="2">
    <citation type="journal article" date="2015" name="Data Brief">
        <title>Shoot transcriptome of the giant reed, Arundo donax.</title>
        <authorList>
            <person name="Barrero R.A."/>
            <person name="Guerrero F.D."/>
            <person name="Moolhuijzen P."/>
            <person name="Goolsby J.A."/>
            <person name="Tidwell J."/>
            <person name="Bellgard S.E."/>
            <person name="Bellgard M.I."/>
        </authorList>
    </citation>
    <scope>NUCLEOTIDE SEQUENCE</scope>
    <source>
        <tissue evidence="1">Shoot tissue taken approximately 20 cm above the soil surface</tissue>
    </source>
</reference>
<dbReference type="AlphaFoldDB" id="A0A0A9GJC2"/>